<dbReference type="InterPro" id="IPR016160">
    <property type="entry name" value="Ald_DH_CS_CYS"/>
</dbReference>
<evidence type="ECO:0000313" key="4">
    <source>
        <dbReference type="EMBL" id="MBB5631551.1"/>
    </source>
</evidence>
<dbReference type="Gene3D" id="3.40.605.10">
    <property type="entry name" value="Aldehyde Dehydrogenase, Chain A, domain 1"/>
    <property type="match status" value="1"/>
</dbReference>
<dbReference type="CDD" id="cd07078">
    <property type="entry name" value="ALDH"/>
    <property type="match status" value="1"/>
</dbReference>
<comment type="similarity">
    <text evidence="1">Belongs to the aldehyde dehydrogenase family.</text>
</comment>
<dbReference type="Proteomes" id="UP000588112">
    <property type="component" value="Unassembled WGS sequence"/>
</dbReference>
<evidence type="ECO:0000256" key="2">
    <source>
        <dbReference type="ARBA" id="ARBA00023002"/>
    </source>
</evidence>
<gene>
    <name evidence="4" type="ORF">BJ981_007337</name>
</gene>
<protein>
    <submittedName>
        <fullName evidence="4">Acyl-CoA reductase-like NAD-dependent aldehyde dehydrogenase</fullName>
    </submittedName>
</protein>
<dbReference type="GO" id="GO:0016620">
    <property type="term" value="F:oxidoreductase activity, acting on the aldehyde or oxo group of donors, NAD or NADP as acceptor"/>
    <property type="evidence" value="ECO:0007669"/>
    <property type="project" value="InterPro"/>
</dbReference>
<dbReference type="Gene3D" id="3.40.309.10">
    <property type="entry name" value="Aldehyde Dehydrogenase, Chain A, domain 2"/>
    <property type="match status" value="1"/>
</dbReference>
<evidence type="ECO:0000313" key="5">
    <source>
        <dbReference type="Proteomes" id="UP000588112"/>
    </source>
</evidence>
<proteinExistence type="inferred from homology"/>
<sequence length="487" mass="51579">MELYQHRWASRSDLDPFVVNDPADGSPITRVRPHSGEEIGQAVERVAAGQAVWASRPPAERARALNAVAGTLRAHAEEIARIETRENGKPLDQARGDVFACVGLFDFFAGAIVAEHGQARHTPFSLDTTELVPYGVVGAIIPFNWPPIHTGGKLAPALAAGNAVVLKPGEQTPMTPTRICELVAEVLPDDVVSVVHGGPEQGRILVTHPGVRKVAFTGSPGAGRAVIQAAAVNHTPTLMELGGKNCLIVCEDADLHSAVAWAVEGAFFNQGEACTAASRILVQESVREEFVSLFARATERLVVGSGARPGTHVGPVVTAAQRDRILDHIRIGVSEGATVRAQAPLPADPGLAGGYYVAPTVLDGVTRDMRVAREEIFGPVTAIMGFAGDDEAVAIANDTEYGLIAGVFSADVSRAMAICGRLEVGMTLVNNYNRMLTGSPFGGVKASGYGREHTLETLREYGYPRLLRVPNGRTPVPRWQALEGPAS</sequence>
<dbReference type="InterPro" id="IPR015590">
    <property type="entry name" value="Aldehyde_DH_dom"/>
</dbReference>
<dbReference type="InterPro" id="IPR016161">
    <property type="entry name" value="Ald_DH/histidinol_DH"/>
</dbReference>
<name>A0A7W9DUA6_9ACTN</name>
<evidence type="ECO:0000259" key="3">
    <source>
        <dbReference type="Pfam" id="PF00171"/>
    </source>
</evidence>
<dbReference type="RefSeq" id="WP_204070105.1">
    <property type="nucleotide sequence ID" value="NZ_BOOS01000009.1"/>
</dbReference>
<dbReference type="PROSITE" id="PS00070">
    <property type="entry name" value="ALDEHYDE_DEHYDR_CYS"/>
    <property type="match status" value="1"/>
</dbReference>
<dbReference type="FunFam" id="3.40.309.10:FF:000012">
    <property type="entry name" value="Betaine aldehyde dehydrogenase"/>
    <property type="match status" value="1"/>
</dbReference>
<dbReference type="AlphaFoldDB" id="A0A7W9DUA6"/>
<reference evidence="4 5" key="1">
    <citation type="submission" date="2020-08" db="EMBL/GenBank/DDBJ databases">
        <title>Sequencing the genomes of 1000 actinobacteria strains.</title>
        <authorList>
            <person name="Klenk H.-P."/>
        </authorList>
    </citation>
    <scope>NUCLEOTIDE SEQUENCE [LARGE SCALE GENOMIC DNA]</scope>
    <source>
        <strain evidence="4 5">DSM 45790</strain>
    </source>
</reference>
<dbReference type="InterPro" id="IPR016163">
    <property type="entry name" value="Ald_DH_C"/>
</dbReference>
<accession>A0A7W9DUA6</accession>
<keyword evidence="2" id="KW-0560">Oxidoreductase</keyword>
<feature type="domain" description="Aldehyde dehydrogenase" evidence="3">
    <location>
        <begin position="8"/>
        <end position="461"/>
    </location>
</feature>
<dbReference type="PANTHER" id="PTHR11699">
    <property type="entry name" value="ALDEHYDE DEHYDROGENASE-RELATED"/>
    <property type="match status" value="1"/>
</dbReference>
<dbReference type="InterPro" id="IPR016162">
    <property type="entry name" value="Ald_DH_N"/>
</dbReference>
<keyword evidence="5" id="KW-1185">Reference proteome</keyword>
<comment type="caution">
    <text evidence="4">The sequence shown here is derived from an EMBL/GenBank/DDBJ whole genome shotgun (WGS) entry which is preliminary data.</text>
</comment>
<evidence type="ECO:0000256" key="1">
    <source>
        <dbReference type="ARBA" id="ARBA00009986"/>
    </source>
</evidence>
<dbReference type="EMBL" id="JACHBR010000003">
    <property type="protein sequence ID" value="MBB5631551.1"/>
    <property type="molecule type" value="Genomic_DNA"/>
</dbReference>
<dbReference type="FunFam" id="3.40.605.10:FF:000007">
    <property type="entry name" value="NAD/NADP-dependent betaine aldehyde dehydrogenase"/>
    <property type="match status" value="1"/>
</dbReference>
<dbReference type="Pfam" id="PF00171">
    <property type="entry name" value="Aldedh"/>
    <property type="match status" value="1"/>
</dbReference>
<organism evidence="4 5">
    <name type="scientific">Sphaerisporangium krabiense</name>
    <dbReference type="NCBI Taxonomy" id="763782"/>
    <lineage>
        <taxon>Bacteria</taxon>
        <taxon>Bacillati</taxon>
        <taxon>Actinomycetota</taxon>
        <taxon>Actinomycetes</taxon>
        <taxon>Streptosporangiales</taxon>
        <taxon>Streptosporangiaceae</taxon>
        <taxon>Sphaerisporangium</taxon>
    </lineage>
</organism>
<dbReference type="SUPFAM" id="SSF53720">
    <property type="entry name" value="ALDH-like"/>
    <property type="match status" value="1"/>
</dbReference>